<sequence>MYRSMINSHSQLKGSQLSKSQLKPKKFQYYEHVSLDEDWISSLSIGVHTNQAMNKGDGTHIKEQSKEKIIHHMMTASKHELQWRDLMTRDPKDCEETGSDRSSSVDYDHACSSRQELPLFTTSLMHAPHSSKEYAVQDSTTEINLELTISSKAYAVLEF</sequence>
<comment type="caution">
    <text evidence="1">The sequence shown here is derived from an EMBL/GenBank/DDBJ whole genome shotgun (WGS) entry which is preliminary data.</text>
</comment>
<evidence type="ECO:0000313" key="1">
    <source>
        <dbReference type="EMBL" id="KAK8969199.1"/>
    </source>
</evidence>
<keyword evidence="2" id="KW-1185">Reference proteome</keyword>
<accession>A0ABR2N063</accession>
<proteinExistence type="predicted"/>
<evidence type="ECO:0000313" key="2">
    <source>
        <dbReference type="Proteomes" id="UP001412067"/>
    </source>
</evidence>
<protein>
    <submittedName>
        <fullName evidence="1">Uncharacterized protein</fullName>
    </submittedName>
</protein>
<dbReference type="EMBL" id="JBBWWR010000003">
    <property type="protein sequence ID" value="KAK8969199.1"/>
    <property type="molecule type" value="Genomic_DNA"/>
</dbReference>
<organism evidence="1 2">
    <name type="scientific">Platanthera guangdongensis</name>
    <dbReference type="NCBI Taxonomy" id="2320717"/>
    <lineage>
        <taxon>Eukaryota</taxon>
        <taxon>Viridiplantae</taxon>
        <taxon>Streptophyta</taxon>
        <taxon>Embryophyta</taxon>
        <taxon>Tracheophyta</taxon>
        <taxon>Spermatophyta</taxon>
        <taxon>Magnoliopsida</taxon>
        <taxon>Liliopsida</taxon>
        <taxon>Asparagales</taxon>
        <taxon>Orchidaceae</taxon>
        <taxon>Orchidoideae</taxon>
        <taxon>Orchideae</taxon>
        <taxon>Orchidinae</taxon>
        <taxon>Platanthera</taxon>
    </lineage>
</organism>
<reference evidence="1 2" key="1">
    <citation type="journal article" date="2022" name="Nat. Plants">
        <title>Genomes of leafy and leafless Platanthera orchids illuminate the evolution of mycoheterotrophy.</title>
        <authorList>
            <person name="Li M.H."/>
            <person name="Liu K.W."/>
            <person name="Li Z."/>
            <person name="Lu H.C."/>
            <person name="Ye Q.L."/>
            <person name="Zhang D."/>
            <person name="Wang J.Y."/>
            <person name="Li Y.F."/>
            <person name="Zhong Z.M."/>
            <person name="Liu X."/>
            <person name="Yu X."/>
            <person name="Liu D.K."/>
            <person name="Tu X.D."/>
            <person name="Liu B."/>
            <person name="Hao Y."/>
            <person name="Liao X.Y."/>
            <person name="Jiang Y.T."/>
            <person name="Sun W.H."/>
            <person name="Chen J."/>
            <person name="Chen Y.Q."/>
            <person name="Ai Y."/>
            <person name="Zhai J.W."/>
            <person name="Wu S.S."/>
            <person name="Zhou Z."/>
            <person name="Hsiao Y.Y."/>
            <person name="Wu W.L."/>
            <person name="Chen Y.Y."/>
            <person name="Lin Y.F."/>
            <person name="Hsu J.L."/>
            <person name="Li C.Y."/>
            <person name="Wang Z.W."/>
            <person name="Zhao X."/>
            <person name="Zhong W.Y."/>
            <person name="Ma X.K."/>
            <person name="Ma L."/>
            <person name="Huang J."/>
            <person name="Chen G.Z."/>
            <person name="Huang M.Z."/>
            <person name="Huang L."/>
            <person name="Peng D.H."/>
            <person name="Luo Y.B."/>
            <person name="Zou S.Q."/>
            <person name="Chen S.P."/>
            <person name="Lan S."/>
            <person name="Tsai W.C."/>
            <person name="Van de Peer Y."/>
            <person name="Liu Z.J."/>
        </authorList>
    </citation>
    <scope>NUCLEOTIDE SEQUENCE [LARGE SCALE GENOMIC DNA]</scope>
    <source>
        <strain evidence="1">Lor288</strain>
    </source>
</reference>
<gene>
    <name evidence="1" type="ORF">KSP40_PGU012008</name>
</gene>
<name>A0ABR2N063_9ASPA</name>
<dbReference type="Proteomes" id="UP001412067">
    <property type="component" value="Unassembled WGS sequence"/>
</dbReference>